<dbReference type="PRINTS" id="PR01703">
    <property type="entry name" value="MNSODISMTASE"/>
</dbReference>
<dbReference type="PANTHER" id="PTHR43595:SF2">
    <property type="entry name" value="SMALL RIBOSOMAL SUBUNIT PROTEIN MS42"/>
    <property type="match status" value="1"/>
</dbReference>
<dbReference type="InterPro" id="IPR036324">
    <property type="entry name" value="Mn/Fe_SOD_N_sf"/>
</dbReference>
<evidence type="ECO:0000256" key="1">
    <source>
        <dbReference type="ARBA" id="ARBA00008714"/>
    </source>
</evidence>
<dbReference type="OrthoDB" id="9803125at2"/>
<feature type="domain" description="Manganese/iron superoxide dismutase C-terminal" evidence="8">
    <location>
        <begin position="97"/>
        <end position="197"/>
    </location>
</feature>
<proteinExistence type="inferred from homology"/>
<sequence>MPHSLPPLPYAVNALEPYIDTQTMEIHHQRHHQAYINNLNTALTGSGLEEEPVEQLLRRFDSLPEKLQTAVRNQGGGHANHTLFWSVMTPAFDGQPSADLLSAIDKDLGGLDAFKTAFTQAAISRFGSGWAWLSVNPQGKLIVESSGNQDSPLMHGNTPVLGLDVWEHAYYLRYQNKRPEYIAAFYHVINWPEVERRWREAINA</sequence>
<dbReference type="AlphaFoldDB" id="A0A1G9BFM0"/>
<keyword evidence="4 6" id="KW-0560">Oxidoreductase</keyword>
<feature type="binding site" evidence="5">
    <location>
        <position position="81"/>
    </location>
    <ligand>
        <name>Mn(2+)</name>
        <dbReference type="ChEBI" id="CHEBI:29035"/>
    </ligand>
</feature>
<dbReference type="RefSeq" id="WP_091471160.1">
    <property type="nucleotide sequence ID" value="NZ_FNFX01000002.1"/>
</dbReference>
<feature type="domain" description="Manganese/iron superoxide dismutase N-terminal" evidence="7">
    <location>
        <begin position="3"/>
        <end position="88"/>
    </location>
</feature>
<dbReference type="InterPro" id="IPR019832">
    <property type="entry name" value="Mn/Fe_SOD_C"/>
</dbReference>
<evidence type="ECO:0000313" key="9">
    <source>
        <dbReference type="EMBL" id="SDK37655.1"/>
    </source>
</evidence>
<dbReference type="Gene3D" id="1.10.287.990">
    <property type="entry name" value="Fe,Mn superoxide dismutase (SOD) domain"/>
    <property type="match status" value="1"/>
</dbReference>
<evidence type="ECO:0000256" key="2">
    <source>
        <dbReference type="ARBA" id="ARBA00012682"/>
    </source>
</evidence>
<dbReference type="EMBL" id="FNFX01000002">
    <property type="protein sequence ID" value="SDK37655.1"/>
    <property type="molecule type" value="Genomic_DNA"/>
</dbReference>
<name>A0A1G9BFM0_9PROT</name>
<dbReference type="GO" id="GO:0005737">
    <property type="term" value="C:cytoplasm"/>
    <property type="evidence" value="ECO:0007669"/>
    <property type="project" value="TreeGrafter"/>
</dbReference>
<dbReference type="SUPFAM" id="SSF54719">
    <property type="entry name" value="Fe,Mn superoxide dismutase (SOD), C-terminal domain"/>
    <property type="match status" value="1"/>
</dbReference>
<dbReference type="PIRSF" id="PIRSF000349">
    <property type="entry name" value="SODismutase"/>
    <property type="match status" value="1"/>
</dbReference>
<dbReference type="Gene3D" id="3.55.40.20">
    <property type="entry name" value="Iron/manganese superoxide dismutase, C-terminal domain"/>
    <property type="match status" value="1"/>
</dbReference>
<evidence type="ECO:0000256" key="4">
    <source>
        <dbReference type="ARBA" id="ARBA00023002"/>
    </source>
</evidence>
<evidence type="ECO:0000256" key="6">
    <source>
        <dbReference type="RuleBase" id="RU000414"/>
    </source>
</evidence>
<dbReference type="InterPro" id="IPR019833">
    <property type="entry name" value="Mn/Fe_SOD_BS"/>
</dbReference>
<evidence type="ECO:0000256" key="5">
    <source>
        <dbReference type="PIRSR" id="PIRSR000349-1"/>
    </source>
</evidence>
<organism evidence="9 10">
    <name type="scientific">Methylophilus rhizosphaerae</name>
    <dbReference type="NCBI Taxonomy" id="492660"/>
    <lineage>
        <taxon>Bacteria</taxon>
        <taxon>Pseudomonadati</taxon>
        <taxon>Pseudomonadota</taxon>
        <taxon>Betaproteobacteria</taxon>
        <taxon>Nitrosomonadales</taxon>
        <taxon>Methylophilaceae</taxon>
        <taxon>Methylophilus</taxon>
    </lineage>
</organism>
<comment type="catalytic activity">
    <reaction evidence="6">
        <text>2 superoxide + 2 H(+) = H2O2 + O2</text>
        <dbReference type="Rhea" id="RHEA:20696"/>
        <dbReference type="ChEBI" id="CHEBI:15378"/>
        <dbReference type="ChEBI" id="CHEBI:15379"/>
        <dbReference type="ChEBI" id="CHEBI:16240"/>
        <dbReference type="ChEBI" id="CHEBI:18421"/>
        <dbReference type="EC" id="1.15.1.1"/>
    </reaction>
</comment>
<dbReference type="GO" id="GO:0030145">
    <property type="term" value="F:manganese ion binding"/>
    <property type="evidence" value="ECO:0007669"/>
    <property type="project" value="UniProtKB-ARBA"/>
</dbReference>
<dbReference type="Proteomes" id="UP000198629">
    <property type="component" value="Unassembled WGS sequence"/>
</dbReference>
<evidence type="ECO:0000313" key="10">
    <source>
        <dbReference type="Proteomes" id="UP000198629"/>
    </source>
</evidence>
<dbReference type="PANTHER" id="PTHR43595">
    <property type="entry name" value="37S RIBOSOMAL PROTEIN S26, MITOCHONDRIAL"/>
    <property type="match status" value="1"/>
</dbReference>
<keyword evidence="10" id="KW-1185">Reference proteome</keyword>
<dbReference type="FunFam" id="3.55.40.20:FF:000001">
    <property type="entry name" value="Superoxide dismutase"/>
    <property type="match status" value="1"/>
</dbReference>
<dbReference type="InterPro" id="IPR019831">
    <property type="entry name" value="Mn/Fe_SOD_N"/>
</dbReference>
<dbReference type="STRING" id="492660.SAMN05192566_1126"/>
<comment type="similarity">
    <text evidence="1 6">Belongs to the iron/manganese superoxide dismutase family.</text>
</comment>
<accession>A0A1G9BFM0</accession>
<dbReference type="Pfam" id="PF00081">
    <property type="entry name" value="Sod_Fe_N"/>
    <property type="match status" value="1"/>
</dbReference>
<dbReference type="EC" id="1.15.1.1" evidence="2 6"/>
<feature type="binding site" evidence="5">
    <location>
        <position position="168"/>
    </location>
    <ligand>
        <name>Mn(2+)</name>
        <dbReference type="ChEBI" id="CHEBI:29035"/>
    </ligand>
</feature>
<protein>
    <recommendedName>
        <fullName evidence="2 6">Superoxide dismutase</fullName>
        <ecNumber evidence="2 6">1.15.1.1</ecNumber>
    </recommendedName>
</protein>
<reference evidence="10" key="1">
    <citation type="submission" date="2016-10" db="EMBL/GenBank/DDBJ databases">
        <authorList>
            <person name="Varghese N."/>
            <person name="Submissions S."/>
        </authorList>
    </citation>
    <scope>NUCLEOTIDE SEQUENCE [LARGE SCALE GENOMIC DNA]</scope>
    <source>
        <strain evidence="10">CBMB127</strain>
    </source>
</reference>
<evidence type="ECO:0000259" key="8">
    <source>
        <dbReference type="Pfam" id="PF02777"/>
    </source>
</evidence>
<keyword evidence="3 5" id="KW-0479">Metal-binding</keyword>
<dbReference type="FunFam" id="1.10.287.990:FF:000001">
    <property type="entry name" value="Superoxide dismutase"/>
    <property type="match status" value="1"/>
</dbReference>
<dbReference type="InterPro" id="IPR001189">
    <property type="entry name" value="Mn/Fe_SOD"/>
</dbReference>
<dbReference type="InterPro" id="IPR036314">
    <property type="entry name" value="SOD_C_sf"/>
</dbReference>
<comment type="function">
    <text evidence="6">Destroys radicals which are normally produced within the cells and which are toxic to biological systems.</text>
</comment>
<feature type="binding site" evidence="5">
    <location>
        <position position="164"/>
    </location>
    <ligand>
        <name>Mn(2+)</name>
        <dbReference type="ChEBI" id="CHEBI:29035"/>
    </ligand>
</feature>
<dbReference type="GO" id="GO:0004784">
    <property type="term" value="F:superoxide dismutase activity"/>
    <property type="evidence" value="ECO:0007669"/>
    <property type="project" value="UniProtKB-EC"/>
</dbReference>
<evidence type="ECO:0000256" key="3">
    <source>
        <dbReference type="ARBA" id="ARBA00022723"/>
    </source>
</evidence>
<gene>
    <name evidence="9" type="ORF">SAMN05192566_1126</name>
</gene>
<feature type="binding site" evidence="5">
    <location>
        <position position="27"/>
    </location>
    <ligand>
        <name>Mn(2+)</name>
        <dbReference type="ChEBI" id="CHEBI:29035"/>
    </ligand>
</feature>
<evidence type="ECO:0000259" key="7">
    <source>
        <dbReference type="Pfam" id="PF00081"/>
    </source>
</evidence>
<dbReference type="Pfam" id="PF02777">
    <property type="entry name" value="Sod_Fe_C"/>
    <property type="match status" value="1"/>
</dbReference>
<dbReference type="SUPFAM" id="SSF46609">
    <property type="entry name" value="Fe,Mn superoxide dismutase (SOD), N-terminal domain"/>
    <property type="match status" value="1"/>
</dbReference>
<dbReference type="PROSITE" id="PS00088">
    <property type="entry name" value="SOD_MN"/>
    <property type="match status" value="1"/>
</dbReference>